<comment type="caution">
    <text evidence="5">The sequence shown here is derived from an EMBL/GenBank/DDBJ whole genome shotgun (WGS) entry which is preliminary data.</text>
</comment>
<dbReference type="InterPro" id="IPR036188">
    <property type="entry name" value="FAD/NAD-bd_sf"/>
</dbReference>
<dbReference type="Pfam" id="PF01593">
    <property type="entry name" value="Amino_oxidase"/>
    <property type="match status" value="1"/>
</dbReference>
<keyword evidence="2" id="KW-0560">Oxidoreductase</keyword>
<protein>
    <submittedName>
        <fullName evidence="5">Flavin-dependent amine oxidoreductase</fullName>
    </submittedName>
</protein>
<sequence length="432" mass="44306">MSAGATSSGAAPAGDGTPDVLIVGAGLAGLRAARVLHRAGLSVKILEASDRVGGRMATDVVDGFRCDRGFQVLNTSYPALHAALAPHGLDSLGVRPFEPGAAIRAGDGELHTFVNPLRRPGGAPATALDDLFGPLDKARLVAWTARVLASPPSRTAARIRDSGADDLAAAGLGGPVTDRFLRPFLSGVLGETALQTSSAFVRLVWRSFALGTIVVPDDGMEALPRRLAAGLPDGTVEFGVRVHEVTGGSRPSVRTDHGAHSARAVLVAADPRTAASLLPGVAEPTMNALTTWFHTPPVAPTGEALLHLDGTGGPVVNTMVMTAAAPGYSASGRPLVASSVVGVPGPDGIGEAGVRRELARIYGVPTDDWEHVHTAEIPEALPLFPAGRPVRRDVELGDGLFVAGDHRDTPSTQGALVSGRRAAQAVLSSLGR</sequence>
<dbReference type="InterPro" id="IPR001613">
    <property type="entry name" value="Flavin_amine_oxidase"/>
</dbReference>
<organism evidence="5 6">
    <name type="scientific">Pseudonocardia sediminis</name>
    <dbReference type="NCBI Taxonomy" id="1397368"/>
    <lineage>
        <taxon>Bacteria</taxon>
        <taxon>Bacillati</taxon>
        <taxon>Actinomycetota</taxon>
        <taxon>Actinomycetes</taxon>
        <taxon>Pseudonocardiales</taxon>
        <taxon>Pseudonocardiaceae</taxon>
        <taxon>Pseudonocardia</taxon>
    </lineage>
</organism>
<keyword evidence="6" id="KW-1185">Reference proteome</keyword>
<reference evidence="5 6" key="1">
    <citation type="submission" date="2019-02" db="EMBL/GenBank/DDBJ databases">
        <title>Sequencing the genomes of 1000 actinobacteria strains.</title>
        <authorList>
            <person name="Klenk H.-P."/>
        </authorList>
    </citation>
    <scope>NUCLEOTIDE SEQUENCE [LARGE SCALE GENOMIC DNA]</scope>
    <source>
        <strain evidence="5 6">DSM 45779</strain>
    </source>
</reference>
<evidence type="ECO:0000256" key="1">
    <source>
        <dbReference type="ARBA" id="ARBA00001974"/>
    </source>
</evidence>
<dbReference type="SUPFAM" id="SSF51905">
    <property type="entry name" value="FAD/NAD(P)-binding domain"/>
    <property type="match status" value="1"/>
</dbReference>
<evidence type="ECO:0000313" key="5">
    <source>
        <dbReference type="EMBL" id="RZT87005.1"/>
    </source>
</evidence>
<name>A0A4Q7UYY3_PSEST</name>
<dbReference type="Proteomes" id="UP000291591">
    <property type="component" value="Unassembled WGS sequence"/>
</dbReference>
<proteinExistence type="predicted"/>
<dbReference type="Gene3D" id="3.50.50.60">
    <property type="entry name" value="FAD/NAD(P)-binding domain"/>
    <property type="match status" value="1"/>
</dbReference>
<evidence type="ECO:0000259" key="4">
    <source>
        <dbReference type="Pfam" id="PF01593"/>
    </source>
</evidence>
<dbReference type="EMBL" id="SHKL01000001">
    <property type="protein sequence ID" value="RZT87005.1"/>
    <property type="molecule type" value="Genomic_DNA"/>
</dbReference>
<evidence type="ECO:0000256" key="3">
    <source>
        <dbReference type="PIRSR" id="PIRSR601613-1"/>
    </source>
</evidence>
<gene>
    <name evidence="5" type="ORF">EV383_3910</name>
</gene>
<dbReference type="AlphaFoldDB" id="A0A4Q7UYY3"/>
<comment type="cofactor">
    <cofactor evidence="1">
        <name>FAD</name>
        <dbReference type="ChEBI" id="CHEBI:57692"/>
    </cofactor>
</comment>
<evidence type="ECO:0000313" key="6">
    <source>
        <dbReference type="Proteomes" id="UP000291591"/>
    </source>
</evidence>
<dbReference type="PANTHER" id="PTHR42841">
    <property type="entry name" value="AMINE OXIDASE"/>
    <property type="match status" value="1"/>
</dbReference>
<feature type="binding site" evidence="3">
    <location>
        <begin position="47"/>
        <end position="48"/>
    </location>
    <ligand>
        <name>FAD</name>
        <dbReference type="ChEBI" id="CHEBI:57692"/>
    </ligand>
</feature>
<dbReference type="OrthoDB" id="9767561at2"/>
<evidence type="ECO:0000256" key="2">
    <source>
        <dbReference type="ARBA" id="ARBA00023002"/>
    </source>
</evidence>
<dbReference type="InterPro" id="IPR002937">
    <property type="entry name" value="Amino_oxidase"/>
</dbReference>
<accession>A0A4Q7UYY3</accession>
<dbReference type="PRINTS" id="PR00757">
    <property type="entry name" value="AMINEOXDASEF"/>
</dbReference>
<dbReference type="GO" id="GO:0016491">
    <property type="term" value="F:oxidoreductase activity"/>
    <property type="evidence" value="ECO:0007669"/>
    <property type="project" value="UniProtKB-KW"/>
</dbReference>
<feature type="domain" description="Amine oxidase" evidence="4">
    <location>
        <begin position="27"/>
        <end position="427"/>
    </location>
</feature>
<dbReference type="RefSeq" id="WP_130291211.1">
    <property type="nucleotide sequence ID" value="NZ_SHKL01000001.1"/>
</dbReference>